<sequence>MKGKTPYNRIGQVPEVEMLAIALHIPIYDALANWKKRENLFGFWRAYLEEEAERLFVIHHWDALANILALLIYGLVLFPTHEGFIDSAAISIFWVVWKDKQSLVPPLLADTFHTLHTRHQKKNGMLICCLPLIYNWLISYVFRPNAHISEMSNGEWARTLVSLSSKDIIWYRHKLNVEEIIISVEIPLKSTSPEPDPVSLEEVEELRAMSCKKNRIEQDVKERVLECLDQADSGLGSLHDELAKAKRDGQEWKRWWDLATKQKKEVREELEAQIQELKEQLQSSEAEVVRERRLKERAQRASQICPKAWEEKCDELNTNKELASYWKEQYESLKSQSMGWLNHRKLLNEILDEYECTINLLQPSVAAYR</sequence>
<dbReference type="AlphaFoldDB" id="A0A9D5A9Q9"/>
<keyword evidence="1" id="KW-0175">Coiled coil</keyword>
<dbReference type="Proteomes" id="UP001058974">
    <property type="component" value="Chromosome 6"/>
</dbReference>
<comment type="caution">
    <text evidence="3">The sequence shown here is derived from an EMBL/GenBank/DDBJ whole genome shotgun (WGS) entry which is preliminary data.</text>
</comment>
<name>A0A9D5A9Q9_PEA</name>
<evidence type="ECO:0000256" key="1">
    <source>
        <dbReference type="SAM" id="Coils"/>
    </source>
</evidence>
<dbReference type="EMBL" id="JAMSHJ010000006">
    <property type="protein sequence ID" value="KAI5400524.1"/>
    <property type="molecule type" value="Genomic_DNA"/>
</dbReference>
<protein>
    <recommendedName>
        <fullName evidence="2">DUF7745 domain-containing protein</fullName>
    </recommendedName>
</protein>
<reference evidence="3 4" key="1">
    <citation type="journal article" date="2022" name="Nat. Genet.">
        <title>Improved pea reference genome and pan-genome highlight genomic features and evolutionary characteristics.</title>
        <authorList>
            <person name="Yang T."/>
            <person name="Liu R."/>
            <person name="Luo Y."/>
            <person name="Hu S."/>
            <person name="Wang D."/>
            <person name="Wang C."/>
            <person name="Pandey M.K."/>
            <person name="Ge S."/>
            <person name="Xu Q."/>
            <person name="Li N."/>
            <person name="Li G."/>
            <person name="Huang Y."/>
            <person name="Saxena R.K."/>
            <person name="Ji Y."/>
            <person name="Li M."/>
            <person name="Yan X."/>
            <person name="He Y."/>
            <person name="Liu Y."/>
            <person name="Wang X."/>
            <person name="Xiang C."/>
            <person name="Varshney R.K."/>
            <person name="Ding H."/>
            <person name="Gao S."/>
            <person name="Zong X."/>
        </authorList>
    </citation>
    <scope>NUCLEOTIDE SEQUENCE [LARGE SCALE GENOMIC DNA]</scope>
    <source>
        <strain evidence="3 4">cv. Zhongwan 6</strain>
    </source>
</reference>
<dbReference type="PANTHER" id="PTHR48154">
    <property type="entry name" value="PROTEIN, PUTATIVE-RELATED"/>
    <property type="match status" value="1"/>
</dbReference>
<dbReference type="Gramene" id="Psat06G0541800-T1">
    <property type="protein sequence ID" value="KAI5400524.1"/>
    <property type="gene ID" value="KIW84_065418"/>
</dbReference>
<accession>A0A9D5A9Q9</accession>
<dbReference type="InterPro" id="IPR056647">
    <property type="entry name" value="DUF7745"/>
</dbReference>
<feature type="domain" description="DUF7745" evidence="2">
    <location>
        <begin position="1"/>
        <end position="183"/>
    </location>
</feature>
<proteinExistence type="predicted"/>
<evidence type="ECO:0000313" key="3">
    <source>
        <dbReference type="EMBL" id="KAI5400524.1"/>
    </source>
</evidence>
<keyword evidence="4" id="KW-1185">Reference proteome</keyword>
<evidence type="ECO:0000313" key="4">
    <source>
        <dbReference type="Proteomes" id="UP001058974"/>
    </source>
</evidence>
<feature type="coiled-coil region" evidence="1">
    <location>
        <begin position="260"/>
        <end position="301"/>
    </location>
</feature>
<evidence type="ECO:0000259" key="2">
    <source>
        <dbReference type="Pfam" id="PF24924"/>
    </source>
</evidence>
<dbReference type="Pfam" id="PF24924">
    <property type="entry name" value="DUF7745"/>
    <property type="match status" value="1"/>
</dbReference>
<organism evidence="3 4">
    <name type="scientific">Pisum sativum</name>
    <name type="common">Garden pea</name>
    <name type="synonym">Lathyrus oleraceus</name>
    <dbReference type="NCBI Taxonomy" id="3888"/>
    <lineage>
        <taxon>Eukaryota</taxon>
        <taxon>Viridiplantae</taxon>
        <taxon>Streptophyta</taxon>
        <taxon>Embryophyta</taxon>
        <taxon>Tracheophyta</taxon>
        <taxon>Spermatophyta</taxon>
        <taxon>Magnoliopsida</taxon>
        <taxon>eudicotyledons</taxon>
        <taxon>Gunneridae</taxon>
        <taxon>Pentapetalae</taxon>
        <taxon>rosids</taxon>
        <taxon>fabids</taxon>
        <taxon>Fabales</taxon>
        <taxon>Fabaceae</taxon>
        <taxon>Papilionoideae</taxon>
        <taxon>50 kb inversion clade</taxon>
        <taxon>NPAAA clade</taxon>
        <taxon>Hologalegina</taxon>
        <taxon>IRL clade</taxon>
        <taxon>Fabeae</taxon>
        <taxon>Lathyrus</taxon>
    </lineage>
</organism>
<gene>
    <name evidence="3" type="ORF">KIW84_065418</name>
</gene>
<dbReference type="PANTHER" id="PTHR48154:SF1">
    <property type="entry name" value="PROTEIN, PUTATIVE-RELATED"/>
    <property type="match status" value="1"/>
</dbReference>